<feature type="signal peptide" evidence="1">
    <location>
        <begin position="1"/>
        <end position="18"/>
    </location>
</feature>
<dbReference type="SUPFAM" id="SSF55797">
    <property type="entry name" value="PR-1-like"/>
    <property type="match status" value="2"/>
</dbReference>
<comment type="caution">
    <text evidence="3">The sequence shown here is derived from an EMBL/GenBank/DDBJ whole genome shotgun (WGS) entry which is preliminary data.</text>
</comment>
<gene>
    <name evidence="3" type="primary">Acey_s0610.g626</name>
    <name evidence="3" type="synonym">ASP-s0610.g626</name>
    <name evidence="3" type="ORF">Y032_0610g626</name>
</gene>
<feature type="domain" description="SCP" evidence="2">
    <location>
        <begin position="231"/>
        <end position="379"/>
    </location>
</feature>
<evidence type="ECO:0000259" key="2">
    <source>
        <dbReference type="SMART" id="SM00198"/>
    </source>
</evidence>
<keyword evidence="1" id="KW-0732">Signal</keyword>
<dbReference type="InterPro" id="IPR035940">
    <property type="entry name" value="CAP_sf"/>
</dbReference>
<evidence type="ECO:0000256" key="1">
    <source>
        <dbReference type="SAM" id="SignalP"/>
    </source>
</evidence>
<dbReference type="PANTHER" id="PTHR10334">
    <property type="entry name" value="CYSTEINE-RICH SECRETORY PROTEIN-RELATED"/>
    <property type="match status" value="1"/>
</dbReference>
<dbReference type="OrthoDB" id="5887867at2759"/>
<dbReference type="CDD" id="cd05380">
    <property type="entry name" value="CAP_euk"/>
    <property type="match status" value="2"/>
</dbReference>
<protein>
    <recommendedName>
        <fullName evidence="2">SCP domain-containing protein</fullName>
    </recommendedName>
</protein>
<dbReference type="EMBL" id="JARK01000210">
    <property type="protein sequence ID" value="EYC40493.1"/>
    <property type="molecule type" value="Genomic_DNA"/>
</dbReference>
<evidence type="ECO:0000313" key="3">
    <source>
        <dbReference type="EMBL" id="EYC40493.1"/>
    </source>
</evidence>
<name>A0A016WN94_9BILA</name>
<dbReference type="Gene3D" id="3.40.33.10">
    <property type="entry name" value="CAP"/>
    <property type="match status" value="2"/>
</dbReference>
<proteinExistence type="predicted"/>
<dbReference type="SMART" id="SM00198">
    <property type="entry name" value="SCP"/>
    <property type="match status" value="1"/>
</dbReference>
<organism evidence="3 4">
    <name type="scientific">Ancylostoma ceylanicum</name>
    <dbReference type="NCBI Taxonomy" id="53326"/>
    <lineage>
        <taxon>Eukaryota</taxon>
        <taxon>Metazoa</taxon>
        <taxon>Ecdysozoa</taxon>
        <taxon>Nematoda</taxon>
        <taxon>Chromadorea</taxon>
        <taxon>Rhabditida</taxon>
        <taxon>Rhabditina</taxon>
        <taxon>Rhabditomorpha</taxon>
        <taxon>Strongyloidea</taxon>
        <taxon>Ancylostomatidae</taxon>
        <taxon>Ancylostomatinae</taxon>
        <taxon>Ancylostoma</taxon>
    </lineage>
</organism>
<sequence length="409" mass="46412">MWFTYLVLAQLICNVAISSTNPFGCKDKKISDEWRKAVMDSHNAMRRKLASGKQTTAGGKLMPYAKDINKLSWDCDLEEVARSQLCHGIDLQDVYGVMYNVISDANYVHKITIDVVLGELKRWWRQAEEADLSVDPKYLDLENDGFATMAYARSTRFACTYGSCLIGGILMCVYDQKPDVDELLYQKAAAPEDICAACPDSAQCVNYLCESKNPESSTTVFGCNSTAVADKWRKTILDFHNALRRTVAKGYKRTMDYKMMPPAKDMHELSWDCKLEQIAKSQTCNPDGIPPEYDYTYDVITLDPTFITDITVQTRATLKKWTRSAELVDLSVEPIYHRLIRSYSMMVYGKSTRIGCSMNYCDGTGRLMCVYDKKAKLNELLYEKAVNREEICTACPNSEQCVNYLCQAK</sequence>
<dbReference type="Pfam" id="PF00188">
    <property type="entry name" value="CAP"/>
    <property type="match status" value="1"/>
</dbReference>
<dbReference type="AlphaFoldDB" id="A0A016WN94"/>
<accession>A0A016WN94</accession>
<feature type="chain" id="PRO_5001490935" description="SCP domain-containing protein" evidence="1">
    <location>
        <begin position="19"/>
        <end position="409"/>
    </location>
</feature>
<dbReference type="InterPro" id="IPR014044">
    <property type="entry name" value="CAP_dom"/>
</dbReference>
<reference evidence="4" key="1">
    <citation type="journal article" date="2015" name="Nat. Genet.">
        <title>The genome and transcriptome of the zoonotic hookworm Ancylostoma ceylanicum identify infection-specific gene families.</title>
        <authorList>
            <person name="Schwarz E.M."/>
            <person name="Hu Y."/>
            <person name="Antoshechkin I."/>
            <person name="Miller M.M."/>
            <person name="Sternberg P.W."/>
            <person name="Aroian R.V."/>
        </authorList>
    </citation>
    <scope>NUCLEOTIDE SEQUENCE</scope>
    <source>
        <strain evidence="4">HY135</strain>
    </source>
</reference>
<keyword evidence="4" id="KW-1185">Reference proteome</keyword>
<dbReference type="InterPro" id="IPR001283">
    <property type="entry name" value="CRISP-related"/>
</dbReference>
<dbReference type="STRING" id="53326.A0A016WN94"/>
<dbReference type="Proteomes" id="UP000024635">
    <property type="component" value="Unassembled WGS sequence"/>
</dbReference>
<evidence type="ECO:0000313" key="4">
    <source>
        <dbReference type="Proteomes" id="UP000024635"/>
    </source>
</evidence>